<dbReference type="InterPro" id="IPR001647">
    <property type="entry name" value="HTH_TetR"/>
</dbReference>
<dbReference type="AlphaFoldDB" id="A0A1R4I909"/>
<evidence type="ECO:0000313" key="6">
    <source>
        <dbReference type="EMBL" id="SJN15783.1"/>
    </source>
</evidence>
<feature type="domain" description="HTH tetR-type" evidence="5">
    <location>
        <begin position="13"/>
        <end position="73"/>
    </location>
</feature>
<dbReference type="GO" id="GO:0003700">
    <property type="term" value="F:DNA-binding transcription factor activity"/>
    <property type="evidence" value="ECO:0007669"/>
    <property type="project" value="TreeGrafter"/>
</dbReference>
<dbReference type="Gene3D" id="1.10.357.10">
    <property type="entry name" value="Tetracycline Repressor, domain 2"/>
    <property type="match status" value="1"/>
</dbReference>
<name>A0A1R4I909_9MICC</name>
<dbReference type="RefSeq" id="WP_245829668.1">
    <property type="nucleotide sequence ID" value="NZ_FUKP01000005.1"/>
</dbReference>
<reference evidence="6 7" key="1">
    <citation type="submission" date="2017-02" db="EMBL/GenBank/DDBJ databases">
        <authorList>
            <person name="Peterson S.W."/>
        </authorList>
    </citation>
    <scope>NUCLEOTIDE SEQUENCE [LARGE SCALE GENOMIC DNA]</scope>
    <source>
        <strain evidence="6 7">2B3F</strain>
    </source>
</reference>
<evidence type="ECO:0000256" key="4">
    <source>
        <dbReference type="PROSITE-ProRule" id="PRU00335"/>
    </source>
</evidence>
<evidence type="ECO:0000313" key="7">
    <source>
        <dbReference type="Proteomes" id="UP000196230"/>
    </source>
</evidence>
<evidence type="ECO:0000256" key="1">
    <source>
        <dbReference type="ARBA" id="ARBA00023015"/>
    </source>
</evidence>
<feature type="DNA-binding region" description="H-T-H motif" evidence="4">
    <location>
        <begin position="36"/>
        <end position="55"/>
    </location>
</feature>
<sequence>MTSAADAPRPRGRLTVDEVVDAAVTILQDFGMGDLSMRRVAGVLGVQASALYWHVPNKQTLLARVADRIVADVERTVRAHRLEDLEELSSAAEAVLLRHRDGADVVLSSLALGLGGSALHRMFVETAPDPGSGERALAGMLGAAALRQQREQAAALGVELGPDCQAHARCSRSDQAERAAPG</sequence>
<evidence type="ECO:0000256" key="3">
    <source>
        <dbReference type="ARBA" id="ARBA00023163"/>
    </source>
</evidence>
<proteinExistence type="predicted"/>
<dbReference type="PANTHER" id="PTHR30055">
    <property type="entry name" value="HTH-TYPE TRANSCRIPTIONAL REGULATOR RUTR"/>
    <property type="match status" value="1"/>
</dbReference>
<dbReference type="PANTHER" id="PTHR30055:SF151">
    <property type="entry name" value="TRANSCRIPTIONAL REGULATORY PROTEIN"/>
    <property type="match status" value="1"/>
</dbReference>
<protein>
    <submittedName>
        <fullName evidence="6">Predicted biotin repressor from TetR family</fullName>
    </submittedName>
</protein>
<evidence type="ECO:0000259" key="5">
    <source>
        <dbReference type="PROSITE" id="PS50977"/>
    </source>
</evidence>
<dbReference type="Proteomes" id="UP000196230">
    <property type="component" value="Unassembled WGS sequence"/>
</dbReference>
<accession>A0A1R4I909</accession>
<organism evidence="6 7">
    <name type="scientific">Micrococcus lylae</name>
    <dbReference type="NCBI Taxonomy" id="1273"/>
    <lineage>
        <taxon>Bacteria</taxon>
        <taxon>Bacillati</taxon>
        <taxon>Actinomycetota</taxon>
        <taxon>Actinomycetes</taxon>
        <taxon>Micrococcales</taxon>
        <taxon>Micrococcaceae</taxon>
        <taxon>Micrococcus</taxon>
    </lineage>
</organism>
<dbReference type="GO" id="GO:0000976">
    <property type="term" value="F:transcription cis-regulatory region binding"/>
    <property type="evidence" value="ECO:0007669"/>
    <property type="project" value="TreeGrafter"/>
</dbReference>
<gene>
    <name evidence="6" type="ORF">FM125_00470</name>
</gene>
<dbReference type="Pfam" id="PF00440">
    <property type="entry name" value="TetR_N"/>
    <property type="match status" value="1"/>
</dbReference>
<evidence type="ECO:0000256" key="2">
    <source>
        <dbReference type="ARBA" id="ARBA00023125"/>
    </source>
</evidence>
<keyword evidence="1" id="KW-0805">Transcription regulation</keyword>
<dbReference type="SUPFAM" id="SSF46689">
    <property type="entry name" value="Homeodomain-like"/>
    <property type="match status" value="1"/>
</dbReference>
<keyword evidence="2 4" id="KW-0238">DNA-binding</keyword>
<dbReference type="EMBL" id="FUKP01000005">
    <property type="protein sequence ID" value="SJN15783.1"/>
    <property type="molecule type" value="Genomic_DNA"/>
</dbReference>
<keyword evidence="3" id="KW-0804">Transcription</keyword>
<dbReference type="InterPro" id="IPR009057">
    <property type="entry name" value="Homeodomain-like_sf"/>
</dbReference>
<dbReference type="PROSITE" id="PS50977">
    <property type="entry name" value="HTH_TETR_2"/>
    <property type="match status" value="1"/>
</dbReference>
<dbReference type="PRINTS" id="PR00455">
    <property type="entry name" value="HTHTETR"/>
</dbReference>
<dbReference type="InterPro" id="IPR050109">
    <property type="entry name" value="HTH-type_TetR-like_transc_reg"/>
</dbReference>